<organism evidence="4 5">
    <name type="scientific">Clostridium saccharoperbutylacetonicum N1-4(HMT)</name>
    <dbReference type="NCBI Taxonomy" id="931276"/>
    <lineage>
        <taxon>Bacteria</taxon>
        <taxon>Bacillati</taxon>
        <taxon>Bacillota</taxon>
        <taxon>Clostridia</taxon>
        <taxon>Eubacteriales</taxon>
        <taxon>Clostridiaceae</taxon>
        <taxon>Clostridium</taxon>
    </lineage>
</organism>
<keyword evidence="4" id="KW-0645">Protease</keyword>
<dbReference type="EMBL" id="CP004121">
    <property type="protein sequence ID" value="AGF56054.1"/>
    <property type="molecule type" value="Genomic_DNA"/>
</dbReference>
<dbReference type="AlphaFoldDB" id="M1MDQ8"/>
<dbReference type="OrthoDB" id="9775557at2"/>
<gene>
    <name evidence="4" type="ORF">Cspa_c22890</name>
</gene>
<dbReference type="InterPro" id="IPR002410">
    <property type="entry name" value="Peptidase_S33"/>
</dbReference>
<name>M1MDQ8_9CLOT</name>
<accession>M1MDQ8</accession>
<evidence type="ECO:0000256" key="2">
    <source>
        <dbReference type="ARBA" id="ARBA00022801"/>
    </source>
</evidence>
<dbReference type="RefSeq" id="WP_015392373.1">
    <property type="nucleotide sequence ID" value="NC_020291.1"/>
</dbReference>
<keyword evidence="2 4" id="KW-0378">Hydrolase</keyword>
<dbReference type="PANTHER" id="PTHR43798">
    <property type="entry name" value="MONOACYLGLYCEROL LIPASE"/>
    <property type="match status" value="1"/>
</dbReference>
<sequence>MIEKLIPLKDGKKVFIRYYNQLSNAETILYLHGGPGDNCENFNYAAYLLSKNFNIVMLDQRGVLRSDRVEENEPLIVQMLVDDCEYIREQLNIEQWILIGHSYGGFLALLYAYQFSKSIKAVIYENPNWSSLESIKTLNRNTSNYLRNINEYELAKEIDYKLSNCNNFETLAKLQMEIPWEYRKEVYYIKEWTDEIKRYCSLEDISSDQWENSIIHSKRIIADKININNYIHYIKEISCGSLLIKGDHDPVISIDFQDYFVQNSLNGKLEIVEDCGHFIHTDQVKDFCNIVTNFINANEHNAC</sequence>
<dbReference type="Pfam" id="PF00561">
    <property type="entry name" value="Abhydrolase_1"/>
    <property type="match status" value="1"/>
</dbReference>
<dbReference type="InterPro" id="IPR050266">
    <property type="entry name" value="AB_hydrolase_sf"/>
</dbReference>
<evidence type="ECO:0000256" key="1">
    <source>
        <dbReference type="ARBA" id="ARBA00010088"/>
    </source>
</evidence>
<dbReference type="InterPro" id="IPR000073">
    <property type="entry name" value="AB_hydrolase_1"/>
</dbReference>
<dbReference type="GO" id="GO:0006508">
    <property type="term" value="P:proteolysis"/>
    <property type="evidence" value="ECO:0007669"/>
    <property type="project" value="InterPro"/>
</dbReference>
<dbReference type="PANTHER" id="PTHR43798:SF33">
    <property type="entry name" value="HYDROLASE, PUTATIVE (AFU_ORTHOLOGUE AFUA_2G14860)-RELATED"/>
    <property type="match status" value="1"/>
</dbReference>
<dbReference type="GO" id="GO:0016020">
    <property type="term" value="C:membrane"/>
    <property type="evidence" value="ECO:0007669"/>
    <property type="project" value="TreeGrafter"/>
</dbReference>
<evidence type="ECO:0000259" key="3">
    <source>
        <dbReference type="Pfam" id="PF00561"/>
    </source>
</evidence>
<protein>
    <submittedName>
        <fullName evidence="4">Alpha/beta hydrolase superfamily</fullName>
        <ecNumber evidence="4">3.4.11.5</ecNumber>
    </submittedName>
</protein>
<feature type="domain" description="AB hydrolase-1" evidence="3">
    <location>
        <begin position="27"/>
        <end position="132"/>
    </location>
</feature>
<dbReference type="InterPro" id="IPR029058">
    <property type="entry name" value="AB_hydrolase_fold"/>
</dbReference>
<keyword evidence="4" id="KW-0031">Aminopeptidase</keyword>
<dbReference type="KEGG" id="csr:Cspa_c22890"/>
<dbReference type="HOGENOM" id="CLU_020336_50_0_9"/>
<evidence type="ECO:0000313" key="4">
    <source>
        <dbReference type="EMBL" id="AGF56054.1"/>
    </source>
</evidence>
<dbReference type="Gene3D" id="3.40.50.1820">
    <property type="entry name" value="alpha/beta hydrolase"/>
    <property type="match status" value="1"/>
</dbReference>
<reference evidence="4 5" key="1">
    <citation type="submission" date="2013-02" db="EMBL/GenBank/DDBJ databases">
        <title>Genome sequence of Clostridium saccharoperbutylacetonicum N1-4(HMT).</title>
        <authorList>
            <person name="Poehlein A."/>
            <person name="Daniel R."/>
        </authorList>
    </citation>
    <scope>NUCLEOTIDE SEQUENCE [LARGE SCALE GENOMIC DNA]</scope>
    <source>
        <strain evidence="5">N1-4(HMT)</strain>
    </source>
</reference>
<proteinExistence type="inferred from homology"/>
<evidence type="ECO:0000313" key="5">
    <source>
        <dbReference type="Proteomes" id="UP000011728"/>
    </source>
</evidence>
<dbReference type="GO" id="GO:0004177">
    <property type="term" value="F:aminopeptidase activity"/>
    <property type="evidence" value="ECO:0007669"/>
    <property type="project" value="UniProtKB-KW"/>
</dbReference>
<dbReference type="PATRIC" id="fig|931276.5.peg.2292"/>
<dbReference type="SUPFAM" id="SSF53474">
    <property type="entry name" value="alpha/beta-Hydrolases"/>
    <property type="match status" value="1"/>
</dbReference>
<comment type="similarity">
    <text evidence="1">Belongs to the peptidase S33 family.</text>
</comment>
<dbReference type="PRINTS" id="PR00793">
    <property type="entry name" value="PROAMNOPTASE"/>
</dbReference>
<dbReference type="Proteomes" id="UP000011728">
    <property type="component" value="Chromosome"/>
</dbReference>
<dbReference type="EC" id="3.4.11.5" evidence="4"/>
<dbReference type="eggNOG" id="COG2267">
    <property type="taxonomic scope" value="Bacteria"/>
</dbReference>
<keyword evidence="5" id="KW-1185">Reference proteome</keyword>